<dbReference type="NCBIfam" id="TIGR00589">
    <property type="entry name" value="ogt"/>
    <property type="match status" value="1"/>
</dbReference>
<evidence type="ECO:0000313" key="11">
    <source>
        <dbReference type="EMBL" id="GAA0693640.1"/>
    </source>
</evidence>
<dbReference type="PROSITE" id="PS00374">
    <property type="entry name" value="MGMT"/>
    <property type="match status" value="1"/>
</dbReference>
<dbReference type="InterPro" id="IPR036388">
    <property type="entry name" value="WH-like_DNA-bd_sf"/>
</dbReference>
<evidence type="ECO:0000259" key="9">
    <source>
        <dbReference type="Pfam" id="PF01035"/>
    </source>
</evidence>
<evidence type="ECO:0000256" key="8">
    <source>
        <dbReference type="HAMAP-Rule" id="MF_00772"/>
    </source>
</evidence>
<dbReference type="InterPro" id="IPR008332">
    <property type="entry name" value="MethylG_MeTrfase_N"/>
</dbReference>
<dbReference type="Gene3D" id="3.30.160.70">
    <property type="entry name" value="Methylated DNA-protein cysteine methyltransferase domain"/>
    <property type="match status" value="1"/>
</dbReference>
<dbReference type="EMBL" id="BAAAET010000002">
    <property type="protein sequence ID" value="GAA0693640.1"/>
    <property type="molecule type" value="Genomic_DNA"/>
</dbReference>
<protein>
    <recommendedName>
        <fullName evidence="8">Methylated-DNA--protein-cysteine methyltransferase</fullName>
        <ecNumber evidence="8">2.1.1.63</ecNumber>
    </recommendedName>
    <alternativeName>
        <fullName evidence="8">6-O-methylguanine-DNA methyltransferase</fullName>
        <shortName evidence="8">MGMT</shortName>
    </alternativeName>
    <alternativeName>
        <fullName evidence="8">O-6-methylguanine-DNA-alkyltransferase</fullName>
    </alternativeName>
</protein>
<dbReference type="SUPFAM" id="SSF53155">
    <property type="entry name" value="Methylated DNA-protein cysteine methyltransferase domain"/>
    <property type="match status" value="1"/>
</dbReference>
<dbReference type="InterPro" id="IPR036631">
    <property type="entry name" value="MGMT_N_sf"/>
</dbReference>
<evidence type="ECO:0000256" key="7">
    <source>
        <dbReference type="ARBA" id="ARBA00049348"/>
    </source>
</evidence>
<evidence type="ECO:0000256" key="6">
    <source>
        <dbReference type="ARBA" id="ARBA00023204"/>
    </source>
</evidence>
<dbReference type="PANTHER" id="PTHR10815">
    <property type="entry name" value="METHYLATED-DNA--PROTEIN-CYSTEINE METHYLTRANSFERASE"/>
    <property type="match status" value="1"/>
</dbReference>
<keyword evidence="4 8" id="KW-0808">Transferase</keyword>
<comment type="function">
    <text evidence="8">Involved in the cellular defense against the biological effects of O6-methylguanine (O6-MeG) and O4-methylthymine (O4-MeT) in DNA. Repairs the methylated nucleobase in DNA by stoichiometrically transferring the methyl group to a cysteine residue in the enzyme. This is a suicide reaction: the enzyme is irreversibly inactivated.</text>
</comment>
<keyword evidence="6 8" id="KW-0234">DNA repair</keyword>
<dbReference type="SUPFAM" id="SSF46767">
    <property type="entry name" value="Methylated DNA-protein cysteine methyltransferase, C-terminal domain"/>
    <property type="match status" value="1"/>
</dbReference>
<evidence type="ECO:0000256" key="1">
    <source>
        <dbReference type="ARBA" id="ARBA00001286"/>
    </source>
</evidence>
<evidence type="ECO:0000313" key="12">
    <source>
        <dbReference type="Proteomes" id="UP001499915"/>
    </source>
</evidence>
<dbReference type="Gene3D" id="1.10.10.10">
    <property type="entry name" value="Winged helix-like DNA-binding domain superfamily/Winged helix DNA-binding domain"/>
    <property type="match status" value="1"/>
</dbReference>
<keyword evidence="2 8" id="KW-0963">Cytoplasm</keyword>
<comment type="similarity">
    <text evidence="8">Belongs to the MGMT family.</text>
</comment>
<accession>A0ABP3TEA9</accession>
<sequence>MIHTHVMLNTPVGPLTLQADAQGLCRVDFGQRAPVGPDVPNQPVLKQAVEQLEAYFRGERTRFDLPLAPVGTPFQGRVWEALQAIPYGEVRSYVDIARAINSPQACRAVGMANNRNPISIIIPCHRVVGANGSLTGYGGGLETKIRLLQLEQVPLKTAPEPEQYRVIQSSNTP</sequence>
<comment type="catalytic activity">
    <reaction evidence="1 8">
        <text>a 4-O-methyl-thymidine in DNA + L-cysteinyl-[protein] = a thymidine in DNA + S-methyl-L-cysteinyl-[protein]</text>
        <dbReference type="Rhea" id="RHEA:53428"/>
        <dbReference type="Rhea" id="RHEA-COMP:10131"/>
        <dbReference type="Rhea" id="RHEA-COMP:10132"/>
        <dbReference type="Rhea" id="RHEA-COMP:13555"/>
        <dbReference type="Rhea" id="RHEA-COMP:13556"/>
        <dbReference type="ChEBI" id="CHEBI:29950"/>
        <dbReference type="ChEBI" id="CHEBI:82612"/>
        <dbReference type="ChEBI" id="CHEBI:137386"/>
        <dbReference type="ChEBI" id="CHEBI:137387"/>
        <dbReference type="EC" id="2.1.1.63"/>
    </reaction>
</comment>
<name>A0ABP3TEA9_9GAMM</name>
<keyword evidence="12" id="KW-1185">Reference proteome</keyword>
<feature type="active site" description="Nucleophile; methyl group acceptor" evidence="8">
    <location>
        <position position="124"/>
    </location>
</feature>
<gene>
    <name evidence="11" type="ORF">GCM10009104_21270</name>
</gene>
<comment type="miscellaneous">
    <text evidence="8">This enzyme catalyzes only one turnover and therefore is not strictly catalytic. According to one definition, an enzyme is a biocatalyst that acts repeatedly and over many reaction cycles.</text>
</comment>
<comment type="caution">
    <text evidence="11">The sequence shown here is derived from an EMBL/GenBank/DDBJ whole genome shotgun (WGS) entry which is preliminary data.</text>
</comment>
<dbReference type="Pfam" id="PF01035">
    <property type="entry name" value="DNA_binding_1"/>
    <property type="match status" value="1"/>
</dbReference>
<evidence type="ECO:0000259" key="10">
    <source>
        <dbReference type="Pfam" id="PF02870"/>
    </source>
</evidence>
<dbReference type="InterPro" id="IPR023546">
    <property type="entry name" value="MGMT"/>
</dbReference>
<keyword evidence="3 8" id="KW-0489">Methyltransferase</keyword>
<dbReference type="CDD" id="cd06445">
    <property type="entry name" value="ATase"/>
    <property type="match status" value="1"/>
</dbReference>
<proteinExistence type="inferred from homology"/>
<organism evidence="11 12">
    <name type="scientific">Marinobacterium maritimum</name>
    <dbReference type="NCBI Taxonomy" id="500162"/>
    <lineage>
        <taxon>Bacteria</taxon>
        <taxon>Pseudomonadati</taxon>
        <taxon>Pseudomonadota</taxon>
        <taxon>Gammaproteobacteria</taxon>
        <taxon>Oceanospirillales</taxon>
        <taxon>Oceanospirillaceae</taxon>
        <taxon>Marinobacterium</taxon>
    </lineage>
</organism>
<feature type="domain" description="Methylated-DNA-[protein]-cysteine S-methyltransferase DNA binding" evidence="9">
    <location>
        <begin position="73"/>
        <end position="153"/>
    </location>
</feature>
<reference evidence="12" key="1">
    <citation type="journal article" date="2019" name="Int. J. Syst. Evol. Microbiol.">
        <title>The Global Catalogue of Microorganisms (GCM) 10K type strain sequencing project: providing services to taxonomists for standard genome sequencing and annotation.</title>
        <authorList>
            <consortium name="The Broad Institute Genomics Platform"/>
            <consortium name="The Broad Institute Genome Sequencing Center for Infectious Disease"/>
            <person name="Wu L."/>
            <person name="Ma J."/>
        </authorList>
    </citation>
    <scope>NUCLEOTIDE SEQUENCE [LARGE SCALE GENOMIC DNA]</scope>
    <source>
        <strain evidence="12">JCM 15134</strain>
    </source>
</reference>
<dbReference type="InterPro" id="IPR014048">
    <property type="entry name" value="MethylDNA_cys_MeTrfase_DNA-bd"/>
</dbReference>
<dbReference type="EC" id="2.1.1.63" evidence="8"/>
<dbReference type="PANTHER" id="PTHR10815:SF5">
    <property type="entry name" value="METHYLATED-DNA--PROTEIN-CYSTEINE METHYLTRANSFERASE"/>
    <property type="match status" value="1"/>
</dbReference>
<dbReference type="HAMAP" id="MF_00772">
    <property type="entry name" value="OGT"/>
    <property type="match status" value="1"/>
</dbReference>
<comment type="subcellular location">
    <subcellularLocation>
        <location evidence="8">Cytoplasm</location>
    </subcellularLocation>
</comment>
<evidence type="ECO:0000256" key="4">
    <source>
        <dbReference type="ARBA" id="ARBA00022679"/>
    </source>
</evidence>
<dbReference type="Pfam" id="PF02870">
    <property type="entry name" value="Methyltransf_1N"/>
    <property type="match status" value="1"/>
</dbReference>
<feature type="domain" description="Methylguanine DNA methyltransferase ribonuclease-like" evidence="10">
    <location>
        <begin position="8"/>
        <end position="69"/>
    </location>
</feature>
<dbReference type="InterPro" id="IPR001497">
    <property type="entry name" value="MethylDNA_cys_MeTrfase_AS"/>
</dbReference>
<dbReference type="Proteomes" id="UP001499915">
    <property type="component" value="Unassembled WGS sequence"/>
</dbReference>
<evidence type="ECO:0000256" key="2">
    <source>
        <dbReference type="ARBA" id="ARBA00022490"/>
    </source>
</evidence>
<evidence type="ECO:0000256" key="5">
    <source>
        <dbReference type="ARBA" id="ARBA00022763"/>
    </source>
</evidence>
<comment type="catalytic activity">
    <reaction evidence="7 8">
        <text>a 6-O-methyl-2'-deoxyguanosine in DNA + L-cysteinyl-[protein] = S-methyl-L-cysteinyl-[protein] + a 2'-deoxyguanosine in DNA</text>
        <dbReference type="Rhea" id="RHEA:24000"/>
        <dbReference type="Rhea" id="RHEA-COMP:10131"/>
        <dbReference type="Rhea" id="RHEA-COMP:10132"/>
        <dbReference type="Rhea" id="RHEA-COMP:11367"/>
        <dbReference type="Rhea" id="RHEA-COMP:11368"/>
        <dbReference type="ChEBI" id="CHEBI:29950"/>
        <dbReference type="ChEBI" id="CHEBI:82612"/>
        <dbReference type="ChEBI" id="CHEBI:85445"/>
        <dbReference type="ChEBI" id="CHEBI:85448"/>
        <dbReference type="EC" id="2.1.1.63"/>
    </reaction>
</comment>
<dbReference type="RefSeq" id="WP_343805684.1">
    <property type="nucleotide sequence ID" value="NZ_BAAAET010000002.1"/>
</dbReference>
<dbReference type="InterPro" id="IPR036217">
    <property type="entry name" value="MethylDNA_cys_MeTrfase_DNAb"/>
</dbReference>
<keyword evidence="5 8" id="KW-0227">DNA damage</keyword>
<evidence type="ECO:0000256" key="3">
    <source>
        <dbReference type="ARBA" id="ARBA00022603"/>
    </source>
</evidence>